<protein>
    <submittedName>
        <fullName evidence="1">Uncharacterized protein</fullName>
    </submittedName>
</protein>
<evidence type="ECO:0000313" key="2">
    <source>
        <dbReference type="Proteomes" id="UP000433652"/>
    </source>
</evidence>
<accession>A0A6I4SYT7</accession>
<proteinExistence type="predicted"/>
<dbReference type="OrthoDB" id="7427750at2"/>
<dbReference type="AlphaFoldDB" id="A0A6I4SYT7"/>
<evidence type="ECO:0000313" key="1">
    <source>
        <dbReference type="EMBL" id="MXO61234.1"/>
    </source>
</evidence>
<sequence length="122" mass="13941">MGKLDSTLADAETMYRKMRSLADAGGTDSKNEIVKLRSRYAMLMLEILQDMKTDARLQADTALRDAFSERFFALRQALADHQAKWRLQAIEDDIQGYLKSAQGLNSVQDDFYRWVGTSFSLH</sequence>
<keyword evidence="2" id="KW-1185">Reference proteome</keyword>
<comment type="caution">
    <text evidence="1">The sequence shown here is derived from an EMBL/GenBank/DDBJ whole genome shotgun (WGS) entry which is preliminary data.</text>
</comment>
<gene>
    <name evidence="1" type="ORF">GRI89_16945</name>
</gene>
<reference evidence="1 2" key="1">
    <citation type="submission" date="2019-12" db="EMBL/GenBank/DDBJ databases">
        <title>Genomic-based taxomic classification of the family Erythrobacteraceae.</title>
        <authorList>
            <person name="Xu L."/>
        </authorList>
    </citation>
    <scope>NUCLEOTIDE SEQUENCE [LARGE SCALE GENOMIC DNA]</scope>
    <source>
        <strain evidence="1 2">MCCC 1K01500</strain>
    </source>
</reference>
<name>A0A6I4SYT7_9SPHN</name>
<organism evidence="1 2">
    <name type="scientific">Croceibacterium salegens</name>
    <dbReference type="NCBI Taxonomy" id="1737568"/>
    <lineage>
        <taxon>Bacteria</taxon>
        <taxon>Pseudomonadati</taxon>
        <taxon>Pseudomonadota</taxon>
        <taxon>Alphaproteobacteria</taxon>
        <taxon>Sphingomonadales</taxon>
        <taxon>Erythrobacteraceae</taxon>
        <taxon>Croceibacterium</taxon>
    </lineage>
</organism>
<dbReference type="EMBL" id="WTYM01000059">
    <property type="protein sequence ID" value="MXO61234.1"/>
    <property type="molecule type" value="Genomic_DNA"/>
</dbReference>
<dbReference type="Proteomes" id="UP000433652">
    <property type="component" value="Unassembled WGS sequence"/>
</dbReference>
<dbReference type="RefSeq" id="WP_159798111.1">
    <property type="nucleotide sequence ID" value="NZ_WTYM01000059.1"/>
</dbReference>